<evidence type="ECO:0000313" key="2">
    <source>
        <dbReference type="Proteomes" id="UP001159428"/>
    </source>
</evidence>
<keyword evidence="2" id="KW-1185">Reference proteome</keyword>
<reference evidence="1 2" key="1">
    <citation type="submission" date="2022-05" db="EMBL/GenBank/DDBJ databases">
        <authorList>
            <consortium name="Genoscope - CEA"/>
            <person name="William W."/>
        </authorList>
    </citation>
    <scope>NUCLEOTIDE SEQUENCE [LARGE SCALE GENOMIC DNA]</scope>
</reference>
<feature type="non-terminal residue" evidence="1">
    <location>
        <position position="1"/>
    </location>
</feature>
<proteinExistence type="predicted"/>
<name>A0AAU9XAW6_9CNID</name>
<dbReference type="AlphaFoldDB" id="A0AAU9XAW6"/>
<organism evidence="1 2">
    <name type="scientific">Pocillopora meandrina</name>
    <dbReference type="NCBI Taxonomy" id="46732"/>
    <lineage>
        <taxon>Eukaryota</taxon>
        <taxon>Metazoa</taxon>
        <taxon>Cnidaria</taxon>
        <taxon>Anthozoa</taxon>
        <taxon>Hexacorallia</taxon>
        <taxon>Scleractinia</taxon>
        <taxon>Astrocoeniina</taxon>
        <taxon>Pocilloporidae</taxon>
        <taxon>Pocillopora</taxon>
    </lineage>
</organism>
<gene>
    <name evidence="1" type="ORF">PMEA_00020012</name>
</gene>
<protein>
    <submittedName>
        <fullName evidence="1">Uncharacterized protein</fullName>
    </submittedName>
</protein>
<dbReference type="Proteomes" id="UP001159428">
    <property type="component" value="Unassembled WGS sequence"/>
</dbReference>
<accession>A0AAU9XAW6</accession>
<evidence type="ECO:0000313" key="1">
    <source>
        <dbReference type="EMBL" id="CAH3142214.1"/>
    </source>
</evidence>
<sequence>CQFDTKTRAQPNKLLPVLLELSVDVLKAKETIEKRWLKESYQTASVRSTVTTIQQLHATKKTMLLRSELSFLKVFLPFIRTLEGKLSAFLVARDVTLQLQEIRWKVENTIIFVHAILNALKPGQPQTLGLCPSTTAVNNSTLSSVGGVTILVQTPTMAAPSAIILYGVAVKASTMLKDFYTDIVVMQVDFVKVAKILRP</sequence>
<dbReference type="EMBL" id="CALNXJ010000036">
    <property type="protein sequence ID" value="CAH3142214.1"/>
    <property type="molecule type" value="Genomic_DNA"/>
</dbReference>
<comment type="caution">
    <text evidence="1">The sequence shown here is derived from an EMBL/GenBank/DDBJ whole genome shotgun (WGS) entry which is preliminary data.</text>
</comment>